<feature type="binding site" evidence="7">
    <location>
        <position position="134"/>
    </location>
    <ligand>
        <name>Zn(2+)</name>
        <dbReference type="ChEBI" id="CHEBI:29105"/>
    </ligand>
</feature>
<dbReference type="GO" id="GO:0045892">
    <property type="term" value="P:negative regulation of DNA-templated transcription"/>
    <property type="evidence" value="ECO:0007669"/>
    <property type="project" value="TreeGrafter"/>
</dbReference>
<dbReference type="EMBL" id="MSTI01000051">
    <property type="protein sequence ID" value="OLV18885.1"/>
    <property type="molecule type" value="Genomic_DNA"/>
</dbReference>
<dbReference type="GO" id="GO:0003700">
    <property type="term" value="F:DNA-binding transcription factor activity"/>
    <property type="evidence" value="ECO:0007669"/>
    <property type="project" value="InterPro"/>
</dbReference>
<dbReference type="CDD" id="cd07153">
    <property type="entry name" value="Fur_like"/>
    <property type="match status" value="1"/>
</dbReference>
<protein>
    <submittedName>
        <fullName evidence="8">Ferric uptake regulation protein FUR</fullName>
    </submittedName>
</protein>
<keyword evidence="4" id="KW-0805">Transcription regulation</keyword>
<evidence type="ECO:0000313" key="8">
    <source>
        <dbReference type="EMBL" id="OLV18885.1"/>
    </source>
</evidence>
<evidence type="ECO:0000256" key="3">
    <source>
        <dbReference type="ARBA" id="ARBA00022833"/>
    </source>
</evidence>
<dbReference type="Gene3D" id="3.30.1490.190">
    <property type="match status" value="1"/>
</dbReference>
<dbReference type="SUPFAM" id="SSF46785">
    <property type="entry name" value="Winged helix' DNA-binding domain"/>
    <property type="match status" value="1"/>
</dbReference>
<dbReference type="eggNOG" id="COG0735">
    <property type="taxonomic scope" value="Bacteria"/>
</dbReference>
<evidence type="ECO:0000256" key="2">
    <source>
        <dbReference type="ARBA" id="ARBA00022491"/>
    </source>
</evidence>
<proteinExistence type="inferred from homology"/>
<dbReference type="Proteomes" id="UP000186607">
    <property type="component" value="Unassembled WGS sequence"/>
</dbReference>
<feature type="binding site" evidence="7">
    <location>
        <position position="93"/>
    </location>
    <ligand>
        <name>Zn(2+)</name>
        <dbReference type="ChEBI" id="CHEBI:29105"/>
    </ligand>
</feature>
<keyword evidence="2" id="KW-0678">Repressor</keyword>
<reference evidence="8 9" key="1">
    <citation type="submission" date="2017-01" db="EMBL/GenBank/DDBJ databases">
        <title>Genome Analysis of Deinococcus marmoris KOPRI26562.</title>
        <authorList>
            <person name="Kim J.H."/>
            <person name="Oh H.-M."/>
        </authorList>
    </citation>
    <scope>NUCLEOTIDE SEQUENCE [LARGE SCALE GENOMIC DNA]</scope>
    <source>
        <strain evidence="8 9">KOPRI26562</strain>
    </source>
</reference>
<dbReference type="Pfam" id="PF01475">
    <property type="entry name" value="FUR"/>
    <property type="match status" value="1"/>
</dbReference>
<evidence type="ECO:0000256" key="5">
    <source>
        <dbReference type="ARBA" id="ARBA00023125"/>
    </source>
</evidence>
<feature type="binding site" evidence="7">
    <location>
        <position position="131"/>
    </location>
    <ligand>
        <name>Zn(2+)</name>
        <dbReference type="ChEBI" id="CHEBI:29105"/>
    </ligand>
</feature>
<dbReference type="Gene3D" id="1.10.10.10">
    <property type="entry name" value="Winged helix-like DNA-binding domain superfamily/Winged helix DNA-binding domain"/>
    <property type="match status" value="1"/>
</dbReference>
<evidence type="ECO:0000256" key="6">
    <source>
        <dbReference type="ARBA" id="ARBA00023163"/>
    </source>
</evidence>
<name>A0A1U7P131_9DEIO</name>
<keyword evidence="6" id="KW-0804">Transcription</keyword>
<organism evidence="8 9">
    <name type="scientific">Deinococcus marmoris</name>
    <dbReference type="NCBI Taxonomy" id="249408"/>
    <lineage>
        <taxon>Bacteria</taxon>
        <taxon>Thermotogati</taxon>
        <taxon>Deinococcota</taxon>
        <taxon>Deinococci</taxon>
        <taxon>Deinococcales</taxon>
        <taxon>Deinococcaceae</taxon>
        <taxon>Deinococcus</taxon>
    </lineage>
</organism>
<comment type="cofactor">
    <cofactor evidence="7">
        <name>Zn(2+)</name>
        <dbReference type="ChEBI" id="CHEBI:29105"/>
    </cofactor>
    <text evidence="7">Binds 1 zinc ion per subunit.</text>
</comment>
<keyword evidence="9" id="KW-1185">Reference proteome</keyword>
<accession>A0A1U7P131</accession>
<dbReference type="InterPro" id="IPR043135">
    <property type="entry name" value="Fur_C"/>
</dbReference>
<dbReference type="GO" id="GO:1900376">
    <property type="term" value="P:regulation of secondary metabolite biosynthetic process"/>
    <property type="evidence" value="ECO:0007669"/>
    <property type="project" value="TreeGrafter"/>
</dbReference>
<keyword evidence="7" id="KW-0479">Metal-binding</keyword>
<feature type="binding site" evidence="7">
    <location>
        <position position="96"/>
    </location>
    <ligand>
        <name>Zn(2+)</name>
        <dbReference type="ChEBI" id="CHEBI:29105"/>
    </ligand>
</feature>
<evidence type="ECO:0000256" key="7">
    <source>
        <dbReference type="PIRSR" id="PIRSR602481-1"/>
    </source>
</evidence>
<dbReference type="GO" id="GO:0000976">
    <property type="term" value="F:transcription cis-regulatory region binding"/>
    <property type="evidence" value="ECO:0007669"/>
    <property type="project" value="TreeGrafter"/>
</dbReference>
<dbReference type="RefSeq" id="WP_075831361.1">
    <property type="nucleotide sequence ID" value="NZ_MSTI01000051.1"/>
</dbReference>
<comment type="similarity">
    <text evidence="1">Belongs to the Fur family.</text>
</comment>
<dbReference type="InterPro" id="IPR036388">
    <property type="entry name" value="WH-like_DNA-bd_sf"/>
</dbReference>
<dbReference type="PANTHER" id="PTHR33202:SF7">
    <property type="entry name" value="FERRIC UPTAKE REGULATION PROTEIN"/>
    <property type="match status" value="1"/>
</dbReference>
<dbReference type="InterPro" id="IPR036390">
    <property type="entry name" value="WH_DNA-bd_sf"/>
</dbReference>
<evidence type="ECO:0000256" key="4">
    <source>
        <dbReference type="ARBA" id="ARBA00023015"/>
    </source>
</evidence>
<keyword evidence="5" id="KW-0238">DNA-binding</keyword>
<dbReference type="InterPro" id="IPR002481">
    <property type="entry name" value="FUR"/>
</dbReference>
<keyword evidence="3 7" id="KW-0862">Zinc</keyword>
<dbReference type="GO" id="GO:0008270">
    <property type="term" value="F:zinc ion binding"/>
    <property type="evidence" value="ECO:0007669"/>
    <property type="project" value="TreeGrafter"/>
</dbReference>
<sequence>MTLTELQRHLERRGLRTTQPRLRLLQFFSHTDGHFTPEEIAERFRLAGEPIPIATLYQNLRVFSEHGLIGEVIGHGGEVRYDTNLTPHSHLRCDHCSKLLDVFLSLPDLQPQGQGHDWTITGARVELQGICPDCQAIASPQLMPTLESD</sequence>
<dbReference type="PANTHER" id="PTHR33202">
    <property type="entry name" value="ZINC UPTAKE REGULATION PROTEIN"/>
    <property type="match status" value="1"/>
</dbReference>
<dbReference type="OrthoDB" id="8659436at2"/>
<comment type="caution">
    <text evidence="8">The sequence shown here is derived from an EMBL/GenBank/DDBJ whole genome shotgun (WGS) entry which is preliminary data.</text>
</comment>
<gene>
    <name evidence="8" type="ORF">BOO71_0004453</name>
</gene>
<dbReference type="AlphaFoldDB" id="A0A1U7P131"/>
<evidence type="ECO:0000256" key="1">
    <source>
        <dbReference type="ARBA" id="ARBA00007957"/>
    </source>
</evidence>
<evidence type="ECO:0000313" key="9">
    <source>
        <dbReference type="Proteomes" id="UP000186607"/>
    </source>
</evidence>
<dbReference type="STRING" id="249408.BOO71_0004453"/>